<evidence type="ECO:0000256" key="1">
    <source>
        <dbReference type="ARBA" id="ARBA00022670"/>
    </source>
</evidence>
<evidence type="ECO:0000256" key="4">
    <source>
        <dbReference type="ARBA" id="ARBA00022833"/>
    </source>
</evidence>
<dbReference type="EMBL" id="QDDL01000014">
    <property type="protein sequence ID" value="PVZ63911.1"/>
    <property type="molecule type" value="Genomic_DNA"/>
</dbReference>
<keyword evidence="3 6" id="KW-0378">Hydrolase</keyword>
<dbReference type="GO" id="GO:0016020">
    <property type="term" value="C:membrane"/>
    <property type="evidence" value="ECO:0007669"/>
    <property type="project" value="TreeGrafter"/>
</dbReference>
<keyword evidence="1 6" id="KW-0645">Protease</keyword>
<evidence type="ECO:0000313" key="10">
    <source>
        <dbReference type="Proteomes" id="UP000244906"/>
    </source>
</evidence>
<feature type="transmembrane region" description="Helical" evidence="7">
    <location>
        <begin position="85"/>
        <end position="108"/>
    </location>
</feature>
<sequence length="369" mass="40874">MIKGIYQLSGCSQSFPADASLFNDGRIEIIKSDTAQAIRLDAKDHYQFGDVIPGLAVDIFFDDGAIFTPSDSSFRWKGIEKKKTITAWLESHWIFVICASLFVPFFLWTMTTRVLPAAADASVELLPDVVAQELSQQTLIVLDKITFDPTELSEQQQNQLTKQWDEVLTQLKLSKEKYRLFFRSSEMGANAMALPDGSVIVIDDIVTLMESNPHALTAVLLHEIGHVEYQHGMKQLARTTATTLLFTMMFGDIEGAGELILGAGTGLLQNAFSRDMETQADIFAHEKLKQIGRSANDFADAIVLLESAHDDQLAEVISDLGGESANDASENKSNETAINNTENKINHWLEYLSSHPDSKKRIEAAKSAK</sequence>
<name>A0A2V1GVS6_9GAMM</name>
<dbReference type="PANTHER" id="PTHR22726">
    <property type="entry name" value="METALLOENDOPEPTIDASE OMA1"/>
    <property type="match status" value="1"/>
</dbReference>
<organism evidence="9 10">
    <name type="scientific">Pelagibaculum spongiae</name>
    <dbReference type="NCBI Taxonomy" id="2080658"/>
    <lineage>
        <taxon>Bacteria</taxon>
        <taxon>Pseudomonadati</taxon>
        <taxon>Pseudomonadota</taxon>
        <taxon>Gammaproteobacteria</taxon>
        <taxon>Oceanospirillales</taxon>
        <taxon>Pelagibaculum</taxon>
    </lineage>
</organism>
<keyword evidence="2" id="KW-0479">Metal-binding</keyword>
<keyword evidence="7" id="KW-1133">Transmembrane helix</keyword>
<keyword evidence="4 6" id="KW-0862">Zinc</keyword>
<protein>
    <submittedName>
        <fullName evidence="9">Peptidase</fullName>
    </submittedName>
</protein>
<accession>A0A2V1GVS6</accession>
<keyword evidence="7" id="KW-0812">Transmembrane</keyword>
<dbReference type="PANTHER" id="PTHR22726:SF24">
    <property type="entry name" value="M48 FAMILY METALLOPEPTIDASE"/>
    <property type="match status" value="1"/>
</dbReference>
<evidence type="ECO:0000256" key="7">
    <source>
        <dbReference type="SAM" id="Phobius"/>
    </source>
</evidence>
<dbReference type="Proteomes" id="UP000244906">
    <property type="component" value="Unassembled WGS sequence"/>
</dbReference>
<dbReference type="GO" id="GO:0051603">
    <property type="term" value="P:proteolysis involved in protein catabolic process"/>
    <property type="evidence" value="ECO:0007669"/>
    <property type="project" value="TreeGrafter"/>
</dbReference>
<keyword evidence="10" id="KW-1185">Reference proteome</keyword>
<comment type="similarity">
    <text evidence="6">Belongs to the peptidase M48 family.</text>
</comment>
<evidence type="ECO:0000256" key="2">
    <source>
        <dbReference type="ARBA" id="ARBA00022723"/>
    </source>
</evidence>
<dbReference type="Gene3D" id="3.30.2010.10">
    <property type="entry name" value="Metalloproteases ('zincins'), catalytic domain"/>
    <property type="match status" value="1"/>
</dbReference>
<evidence type="ECO:0000313" key="9">
    <source>
        <dbReference type="EMBL" id="PVZ63911.1"/>
    </source>
</evidence>
<proteinExistence type="inferred from homology"/>
<dbReference type="InterPro" id="IPR051156">
    <property type="entry name" value="Mito/Outer_Membr_Metalloprot"/>
</dbReference>
<dbReference type="CDD" id="cd07332">
    <property type="entry name" value="M48C_Oma1_like"/>
    <property type="match status" value="1"/>
</dbReference>
<dbReference type="Pfam" id="PF01435">
    <property type="entry name" value="Peptidase_M48"/>
    <property type="match status" value="1"/>
</dbReference>
<comment type="cofactor">
    <cofactor evidence="6">
        <name>Zn(2+)</name>
        <dbReference type="ChEBI" id="CHEBI:29105"/>
    </cofactor>
    <text evidence="6">Binds 1 zinc ion per subunit.</text>
</comment>
<comment type="caution">
    <text evidence="9">The sequence shown here is derived from an EMBL/GenBank/DDBJ whole genome shotgun (WGS) entry which is preliminary data.</text>
</comment>
<dbReference type="GO" id="GO:0004222">
    <property type="term" value="F:metalloendopeptidase activity"/>
    <property type="evidence" value="ECO:0007669"/>
    <property type="project" value="InterPro"/>
</dbReference>
<evidence type="ECO:0000256" key="5">
    <source>
        <dbReference type="ARBA" id="ARBA00023049"/>
    </source>
</evidence>
<feature type="domain" description="Peptidase M48" evidence="8">
    <location>
        <begin position="155"/>
        <end position="367"/>
    </location>
</feature>
<dbReference type="AlphaFoldDB" id="A0A2V1GVS6"/>
<dbReference type="RefSeq" id="WP_116688995.1">
    <property type="nucleotide sequence ID" value="NZ_CAWNYD010000014.1"/>
</dbReference>
<dbReference type="InterPro" id="IPR001915">
    <property type="entry name" value="Peptidase_M48"/>
</dbReference>
<evidence type="ECO:0000256" key="6">
    <source>
        <dbReference type="RuleBase" id="RU003983"/>
    </source>
</evidence>
<reference evidence="9 10" key="1">
    <citation type="submission" date="2018-04" db="EMBL/GenBank/DDBJ databases">
        <title>Thalassorhabdus spongiae gen. nov., sp. nov., isolated from a marine sponge in South-West Iceland.</title>
        <authorList>
            <person name="Knobloch S."/>
            <person name="Daussin A."/>
            <person name="Johannsson R."/>
            <person name="Marteinsson V.T."/>
        </authorList>
    </citation>
    <scope>NUCLEOTIDE SEQUENCE [LARGE SCALE GENOMIC DNA]</scope>
    <source>
        <strain evidence="9 10">Hp12</strain>
    </source>
</reference>
<dbReference type="OrthoDB" id="9810445at2"/>
<dbReference type="GO" id="GO:0046872">
    <property type="term" value="F:metal ion binding"/>
    <property type="evidence" value="ECO:0007669"/>
    <property type="project" value="UniProtKB-KW"/>
</dbReference>
<keyword evidence="7" id="KW-0472">Membrane</keyword>
<gene>
    <name evidence="9" type="ORF">DC094_20535</name>
</gene>
<evidence type="ECO:0000256" key="3">
    <source>
        <dbReference type="ARBA" id="ARBA00022801"/>
    </source>
</evidence>
<keyword evidence="5 6" id="KW-0482">Metalloprotease</keyword>
<evidence type="ECO:0000259" key="8">
    <source>
        <dbReference type="Pfam" id="PF01435"/>
    </source>
</evidence>